<dbReference type="SUPFAM" id="SSF53335">
    <property type="entry name" value="S-adenosyl-L-methionine-dependent methyltransferases"/>
    <property type="match status" value="1"/>
</dbReference>
<dbReference type="Gene3D" id="3.40.50.150">
    <property type="entry name" value="Vaccinia Virus protein VP39"/>
    <property type="match status" value="1"/>
</dbReference>
<evidence type="ECO:0000259" key="1">
    <source>
        <dbReference type="Pfam" id="PF13847"/>
    </source>
</evidence>
<organism evidence="2 3">
    <name type="scientific">Tindallia magadiensis</name>
    <dbReference type="NCBI Taxonomy" id="69895"/>
    <lineage>
        <taxon>Bacteria</taxon>
        <taxon>Bacillati</taxon>
        <taxon>Bacillota</taxon>
        <taxon>Clostridia</taxon>
        <taxon>Peptostreptococcales</taxon>
        <taxon>Tindalliaceae</taxon>
        <taxon>Tindallia</taxon>
    </lineage>
</organism>
<dbReference type="Proteomes" id="UP000199287">
    <property type="component" value="Unassembled WGS sequence"/>
</dbReference>
<sequence length="193" mass="21800">MKKFFKSLEKTACRFYPAFWLYHRLYKHVVKKEVALAHITGEDIVLNIGCGAIPFTALHIVQLTGAKVIALDKDPEAVRMAMHYLKKYGLDKNIEIRVGDGSPENLPPFTVALIALHIKNKEQMLKNLKTAGSDGGRVVFRQPVEEYRKEYGSLYNLDEAHGKVIQNMKTFKKSFLFVISSKESSQQRGGGIS</sequence>
<keyword evidence="2" id="KW-0489">Methyltransferase</keyword>
<name>A0A1I3GRV3_9FIRM</name>
<evidence type="ECO:0000313" key="3">
    <source>
        <dbReference type="Proteomes" id="UP000199287"/>
    </source>
</evidence>
<evidence type="ECO:0000313" key="2">
    <source>
        <dbReference type="EMBL" id="SFI26140.1"/>
    </source>
</evidence>
<dbReference type="GO" id="GO:0008168">
    <property type="term" value="F:methyltransferase activity"/>
    <property type="evidence" value="ECO:0007669"/>
    <property type="project" value="UniProtKB-KW"/>
</dbReference>
<keyword evidence="3" id="KW-1185">Reference proteome</keyword>
<dbReference type="InterPro" id="IPR029063">
    <property type="entry name" value="SAM-dependent_MTases_sf"/>
</dbReference>
<dbReference type="EMBL" id="FOQA01000010">
    <property type="protein sequence ID" value="SFI26140.1"/>
    <property type="molecule type" value="Genomic_DNA"/>
</dbReference>
<dbReference type="GO" id="GO:0032259">
    <property type="term" value="P:methylation"/>
    <property type="evidence" value="ECO:0007669"/>
    <property type="project" value="UniProtKB-KW"/>
</dbReference>
<dbReference type="STRING" id="69895.SAMN05192551_11023"/>
<protein>
    <submittedName>
        <fullName evidence="2">Methyltransferase domain-containing protein</fullName>
    </submittedName>
</protein>
<accession>A0A1I3GRV3</accession>
<keyword evidence="2" id="KW-0808">Transferase</keyword>
<dbReference type="RefSeq" id="WP_093373351.1">
    <property type="nucleotide sequence ID" value="NZ_FOQA01000010.1"/>
</dbReference>
<proteinExistence type="predicted"/>
<dbReference type="InterPro" id="IPR025714">
    <property type="entry name" value="Methyltranfer_dom"/>
</dbReference>
<gene>
    <name evidence="2" type="ORF">SAMN05192551_11023</name>
</gene>
<reference evidence="3" key="1">
    <citation type="submission" date="2016-10" db="EMBL/GenBank/DDBJ databases">
        <authorList>
            <person name="Varghese N."/>
            <person name="Submissions S."/>
        </authorList>
    </citation>
    <scope>NUCLEOTIDE SEQUENCE [LARGE SCALE GENOMIC DNA]</scope>
    <source>
        <strain evidence="3">Z-7934</strain>
    </source>
</reference>
<feature type="domain" description="Methyltransferase" evidence="1">
    <location>
        <begin position="43"/>
        <end position="153"/>
    </location>
</feature>
<dbReference type="Pfam" id="PF13847">
    <property type="entry name" value="Methyltransf_31"/>
    <property type="match status" value="1"/>
</dbReference>
<dbReference type="AlphaFoldDB" id="A0A1I3GRV3"/>